<evidence type="ECO:0000313" key="3">
    <source>
        <dbReference type="Proteomes" id="UP001059824"/>
    </source>
</evidence>
<keyword evidence="3" id="KW-1185">Reference proteome</keyword>
<proteinExistence type="predicted"/>
<dbReference type="AlphaFoldDB" id="A0A857MKL0"/>
<feature type="domain" description="Transcription regulator PadR N-terminal" evidence="1">
    <location>
        <begin position="45"/>
        <end position="113"/>
    </location>
</feature>
<organism evidence="2 3">
    <name type="scientific">Candidatus Mycosynbacter amalyticus</name>
    <dbReference type="NCBI Taxonomy" id="2665156"/>
    <lineage>
        <taxon>Bacteria</taxon>
        <taxon>Candidatus Saccharimonadota</taxon>
        <taxon>Candidatus Saccharimonadota incertae sedis</taxon>
        <taxon>Candidatus Mycosynbacter</taxon>
    </lineage>
</organism>
<dbReference type="PANTHER" id="PTHR43252">
    <property type="entry name" value="TRANSCRIPTIONAL REGULATOR YQJI"/>
    <property type="match status" value="1"/>
</dbReference>
<dbReference type="Pfam" id="PF03551">
    <property type="entry name" value="PadR"/>
    <property type="match status" value="1"/>
</dbReference>
<dbReference type="Gene3D" id="1.10.10.10">
    <property type="entry name" value="Winged helix-like DNA-binding domain superfamily/Winged helix DNA-binding domain"/>
    <property type="match status" value="1"/>
</dbReference>
<dbReference type="EMBL" id="CP045921">
    <property type="protein sequence ID" value="QHN43093.1"/>
    <property type="molecule type" value="Genomic_DNA"/>
</dbReference>
<reference evidence="2" key="1">
    <citation type="journal article" date="2021" name="Nat. Microbiol.">
        <title>Cocultivation of an ultrasmall environmental parasitic bacterium with lytic ability against bacteria associated with wastewater foams.</title>
        <authorList>
            <person name="Batinovic S."/>
            <person name="Rose J.J.A."/>
            <person name="Ratcliffe J."/>
            <person name="Seviour R.J."/>
            <person name="Petrovski S."/>
        </authorList>
    </citation>
    <scope>NUCLEOTIDE SEQUENCE</scope>
    <source>
        <strain evidence="2">JR1</strain>
    </source>
</reference>
<dbReference type="KEGG" id="mama:GII36_04525"/>
<dbReference type="PANTHER" id="PTHR43252:SF2">
    <property type="entry name" value="TRANSCRIPTION REGULATOR, PADR-LIKE FAMILY"/>
    <property type="match status" value="1"/>
</dbReference>
<sequence>MFAQEFEHAHAFGRGRGGFGGPDFEEMRENLRGFRAGRGMIEPAILGALTTKPMHGYEIISYLEEKSQGVWRPSAGSVYPTLQLLEEKDLVTYTEENGKKIYQLSTDGEAEAANSQKQFEAIFERFASADQEEGRRMNFRHGYQRQFHRQAGDIMKTMRQIFRKGSAQQKEAMDAAVNEFKVRLEAIERGEI</sequence>
<dbReference type="SUPFAM" id="SSF46785">
    <property type="entry name" value="Winged helix' DNA-binding domain"/>
    <property type="match status" value="1"/>
</dbReference>
<accession>A0A857MKL0</accession>
<dbReference type="InterPro" id="IPR005149">
    <property type="entry name" value="Tscrpt_reg_PadR_N"/>
</dbReference>
<protein>
    <submittedName>
        <fullName evidence="2">PadR family transcriptional regulator</fullName>
    </submittedName>
</protein>
<dbReference type="InterPro" id="IPR036390">
    <property type="entry name" value="WH_DNA-bd_sf"/>
</dbReference>
<gene>
    <name evidence="2" type="ORF">GII36_04525</name>
</gene>
<dbReference type="RefSeq" id="WP_260762922.1">
    <property type="nucleotide sequence ID" value="NZ_CP045921.1"/>
</dbReference>
<evidence type="ECO:0000313" key="2">
    <source>
        <dbReference type="EMBL" id="QHN43093.1"/>
    </source>
</evidence>
<evidence type="ECO:0000259" key="1">
    <source>
        <dbReference type="Pfam" id="PF03551"/>
    </source>
</evidence>
<dbReference type="Proteomes" id="UP001059824">
    <property type="component" value="Chromosome"/>
</dbReference>
<name>A0A857MKL0_9BACT</name>
<dbReference type="InterPro" id="IPR036388">
    <property type="entry name" value="WH-like_DNA-bd_sf"/>
</dbReference>